<evidence type="ECO:0000256" key="3">
    <source>
        <dbReference type="ARBA" id="ARBA00022475"/>
    </source>
</evidence>
<dbReference type="EMBL" id="WTVM01000121">
    <property type="protein sequence ID" value="NMG04439.1"/>
    <property type="molecule type" value="Genomic_DNA"/>
</dbReference>
<evidence type="ECO:0000256" key="6">
    <source>
        <dbReference type="ARBA" id="ARBA00022989"/>
    </source>
</evidence>
<keyword evidence="4 9" id="KW-0997">Cell inner membrane</keyword>
<keyword evidence="3" id="KW-1003">Cell membrane</keyword>
<evidence type="ECO:0000256" key="2">
    <source>
        <dbReference type="ARBA" id="ARBA00022448"/>
    </source>
</evidence>
<protein>
    <recommendedName>
        <fullName evidence="9">TRAP transporter small permease protein</fullName>
    </recommendedName>
</protein>
<dbReference type="InterPro" id="IPR055348">
    <property type="entry name" value="DctQ"/>
</dbReference>
<comment type="subunit">
    <text evidence="9">The complex comprises the extracytoplasmic solute receptor protein and the two transmembrane proteins.</text>
</comment>
<keyword evidence="7 9" id="KW-0472">Membrane</keyword>
<evidence type="ECO:0000313" key="12">
    <source>
        <dbReference type="Proteomes" id="UP000599523"/>
    </source>
</evidence>
<proteinExistence type="inferred from homology"/>
<evidence type="ECO:0000256" key="5">
    <source>
        <dbReference type="ARBA" id="ARBA00022692"/>
    </source>
</evidence>
<sequence length="170" mass="18532">MANKSLLLASANLIERIAAIAFAVITALMFGSAVLRYTINAPIPDAFDFSRLLLGIAVFWGLASLAYRDEHIRMDLVWSLLGPRGQRLLDVVSGIIIALFLIALSWQMLSQVQSIYRAGDLTFETRVPIWPFYATAWIGTVAAAAMGCARLVLTILGRPAPDDNIDPQVG</sequence>
<keyword evidence="6 9" id="KW-1133">Transmembrane helix</keyword>
<gene>
    <name evidence="11" type="ORF">GPA21_15890</name>
</gene>
<dbReference type="Pfam" id="PF04290">
    <property type="entry name" value="DctQ"/>
    <property type="match status" value="1"/>
</dbReference>
<feature type="domain" description="Tripartite ATP-independent periplasmic transporters DctQ component" evidence="10">
    <location>
        <begin position="25"/>
        <end position="153"/>
    </location>
</feature>
<evidence type="ECO:0000256" key="8">
    <source>
        <dbReference type="ARBA" id="ARBA00038436"/>
    </source>
</evidence>
<keyword evidence="5 9" id="KW-0812">Transmembrane</keyword>
<accession>A0A972FCX6</accession>
<dbReference type="GO" id="GO:0015740">
    <property type="term" value="P:C4-dicarboxylate transport"/>
    <property type="evidence" value="ECO:0007669"/>
    <property type="project" value="TreeGrafter"/>
</dbReference>
<dbReference type="GO" id="GO:0005886">
    <property type="term" value="C:plasma membrane"/>
    <property type="evidence" value="ECO:0007669"/>
    <property type="project" value="UniProtKB-SubCell"/>
</dbReference>
<dbReference type="GO" id="GO:0022857">
    <property type="term" value="F:transmembrane transporter activity"/>
    <property type="evidence" value="ECO:0007669"/>
    <property type="project" value="UniProtKB-UniRule"/>
</dbReference>
<dbReference type="RefSeq" id="WP_168989110.1">
    <property type="nucleotide sequence ID" value="NZ_CAWPHM010000024.1"/>
</dbReference>
<feature type="transmembrane region" description="Helical" evidence="9">
    <location>
        <begin position="49"/>
        <end position="67"/>
    </location>
</feature>
<evidence type="ECO:0000256" key="9">
    <source>
        <dbReference type="RuleBase" id="RU369079"/>
    </source>
</evidence>
<evidence type="ECO:0000313" key="11">
    <source>
        <dbReference type="EMBL" id="NMG04439.1"/>
    </source>
</evidence>
<keyword evidence="2 9" id="KW-0813">Transport</keyword>
<comment type="similarity">
    <text evidence="8 9">Belongs to the TRAP transporter small permease family.</text>
</comment>
<dbReference type="PANTHER" id="PTHR35011:SF2">
    <property type="entry name" value="2,3-DIKETO-L-GULONATE TRAP TRANSPORTER SMALL PERMEASE PROTEIN YIAM"/>
    <property type="match status" value="1"/>
</dbReference>
<dbReference type="Proteomes" id="UP000599523">
    <property type="component" value="Unassembled WGS sequence"/>
</dbReference>
<dbReference type="InterPro" id="IPR007387">
    <property type="entry name" value="TRAP_DctQ"/>
</dbReference>
<comment type="caution">
    <text evidence="11">The sequence shown here is derived from an EMBL/GenBank/DDBJ whole genome shotgun (WGS) entry which is preliminary data.</text>
</comment>
<dbReference type="PANTHER" id="PTHR35011">
    <property type="entry name" value="2,3-DIKETO-L-GULONATE TRAP TRANSPORTER SMALL PERMEASE PROTEIN YIAM"/>
    <property type="match status" value="1"/>
</dbReference>
<comment type="function">
    <text evidence="9">Part of the tripartite ATP-independent periplasmic (TRAP) transport system.</text>
</comment>
<name>A0A972FCX6_9RHOO</name>
<dbReference type="AlphaFoldDB" id="A0A972FCX6"/>
<evidence type="ECO:0000256" key="7">
    <source>
        <dbReference type="ARBA" id="ARBA00023136"/>
    </source>
</evidence>
<feature type="transmembrane region" description="Helical" evidence="9">
    <location>
        <begin position="88"/>
        <end position="109"/>
    </location>
</feature>
<evidence type="ECO:0000256" key="4">
    <source>
        <dbReference type="ARBA" id="ARBA00022519"/>
    </source>
</evidence>
<evidence type="ECO:0000259" key="10">
    <source>
        <dbReference type="Pfam" id="PF04290"/>
    </source>
</evidence>
<keyword evidence="12" id="KW-1185">Reference proteome</keyword>
<organism evidence="11 12">
    <name type="scientific">Azoarcus taiwanensis</name>
    <dbReference type="NCBI Taxonomy" id="666964"/>
    <lineage>
        <taxon>Bacteria</taxon>
        <taxon>Pseudomonadati</taxon>
        <taxon>Pseudomonadota</taxon>
        <taxon>Betaproteobacteria</taxon>
        <taxon>Rhodocyclales</taxon>
        <taxon>Zoogloeaceae</taxon>
        <taxon>Azoarcus</taxon>
    </lineage>
</organism>
<evidence type="ECO:0000256" key="1">
    <source>
        <dbReference type="ARBA" id="ARBA00004429"/>
    </source>
</evidence>
<feature type="transmembrane region" description="Helical" evidence="9">
    <location>
        <begin position="129"/>
        <end position="153"/>
    </location>
</feature>
<comment type="subcellular location">
    <subcellularLocation>
        <location evidence="1 9">Cell inner membrane</location>
        <topology evidence="1 9">Multi-pass membrane protein</topology>
    </subcellularLocation>
</comment>
<reference evidence="11" key="1">
    <citation type="submission" date="2019-12" db="EMBL/GenBank/DDBJ databases">
        <title>Comparative genomics gives insights into the taxonomy of the Azoarcus-Aromatoleum group and reveals separate origins of nif in the plant-associated Azoarcus and non-plant-associated Aromatoleum sub-groups.</title>
        <authorList>
            <person name="Lafos M."/>
            <person name="Maluk M."/>
            <person name="Batista M."/>
            <person name="Junghare M."/>
            <person name="Carmona M."/>
            <person name="Faoro H."/>
            <person name="Cruz L.M."/>
            <person name="Battistoni F."/>
            <person name="De Souza E."/>
            <person name="Pedrosa F."/>
            <person name="Chen W.-M."/>
            <person name="Poole P.S."/>
            <person name="Dixon R.A."/>
            <person name="James E.K."/>
        </authorList>
    </citation>
    <scope>NUCLEOTIDE SEQUENCE</scope>
    <source>
        <strain evidence="11">NSC3</strain>
    </source>
</reference>
<feature type="transmembrane region" description="Helical" evidence="9">
    <location>
        <begin position="17"/>
        <end position="37"/>
    </location>
</feature>